<dbReference type="AlphaFoldDB" id="A0A516GHR1"/>
<dbReference type="SUPFAM" id="SSF140931">
    <property type="entry name" value="Fic-like"/>
    <property type="match status" value="1"/>
</dbReference>
<dbReference type="InterPro" id="IPR036597">
    <property type="entry name" value="Fido-like_dom_sf"/>
</dbReference>
<reference evidence="5 6" key="1">
    <citation type="submission" date="2019-07" db="EMBL/GenBank/DDBJ databases">
        <title>Genome assembly of a nasal isolate of Dolosigranulum pigrum from a chronic sinusitis patient.</title>
        <authorList>
            <person name="Baig S."/>
            <person name="Overballe-Petersen S."/>
            <person name="Kaspar U."/>
            <person name="Rendboe A."/>
            <person name="de Man T."/>
            <person name="Liu C."/>
            <person name="Price L.B."/>
            <person name="Stegger M."/>
            <person name="Becker K."/>
            <person name="Skytt Andersen P."/>
        </authorList>
    </citation>
    <scope>NUCLEOTIDE SEQUENCE [LARGE SCALE GENOMIC DNA]</scope>
    <source>
        <strain evidence="5 6">83VPs-KB5</strain>
    </source>
</reference>
<protein>
    <submittedName>
        <fullName evidence="5">Fic family protein</fullName>
    </submittedName>
</protein>
<dbReference type="InterPro" id="IPR003812">
    <property type="entry name" value="Fido"/>
</dbReference>
<evidence type="ECO:0000313" key="6">
    <source>
        <dbReference type="Proteomes" id="UP000315953"/>
    </source>
</evidence>
<feature type="active site" evidence="2">
    <location>
        <position position="202"/>
    </location>
</feature>
<organism evidence="5 6">
    <name type="scientific">Dolosigranulum pigrum</name>
    <dbReference type="NCBI Taxonomy" id="29394"/>
    <lineage>
        <taxon>Bacteria</taxon>
        <taxon>Bacillati</taxon>
        <taxon>Bacillota</taxon>
        <taxon>Bacilli</taxon>
        <taxon>Lactobacillales</taxon>
        <taxon>Carnobacteriaceae</taxon>
        <taxon>Dolosigranulum</taxon>
    </lineage>
</organism>
<name>A0A516GHR1_9LACT</name>
<feature type="binding site" evidence="1">
    <location>
        <position position="202"/>
    </location>
    <ligand>
        <name>ATP</name>
        <dbReference type="ChEBI" id="CHEBI:30616"/>
    </ligand>
</feature>
<keyword evidence="1" id="KW-0067">ATP-binding</keyword>
<feature type="binding site" evidence="3">
    <location>
        <begin position="206"/>
        <end position="213"/>
    </location>
    <ligand>
        <name>ATP</name>
        <dbReference type="ChEBI" id="CHEBI:30616"/>
    </ligand>
</feature>
<evidence type="ECO:0000259" key="4">
    <source>
        <dbReference type="PROSITE" id="PS51459"/>
    </source>
</evidence>
<dbReference type="EMBL" id="CP041626">
    <property type="protein sequence ID" value="QDO91061.1"/>
    <property type="molecule type" value="Genomic_DNA"/>
</dbReference>
<dbReference type="KEGG" id="dpm:FNV33_02980"/>
<gene>
    <name evidence="5" type="ORF">FNV33_02980</name>
</gene>
<feature type="domain" description="Fido" evidence="4">
    <location>
        <begin position="113"/>
        <end position="266"/>
    </location>
</feature>
<proteinExistence type="predicted"/>
<dbReference type="Gene3D" id="1.10.3290.10">
    <property type="entry name" value="Fido-like domain"/>
    <property type="match status" value="1"/>
</dbReference>
<dbReference type="InterPro" id="IPR026287">
    <property type="entry name" value="SoFic-like"/>
</dbReference>
<dbReference type="Proteomes" id="UP000315953">
    <property type="component" value="Chromosome"/>
</dbReference>
<dbReference type="GO" id="GO:0005524">
    <property type="term" value="F:ATP binding"/>
    <property type="evidence" value="ECO:0007669"/>
    <property type="project" value="UniProtKB-KW"/>
</dbReference>
<dbReference type="InterPro" id="IPR040198">
    <property type="entry name" value="Fido_containing"/>
</dbReference>
<dbReference type="InterPro" id="IPR025758">
    <property type="entry name" value="Fic/DOC_N"/>
</dbReference>
<sequence>MTRGQSFVPDLLPPDDKVSIESIVGELIQATSSLEVLGEKIRHTQFDYDILLFPFLTQEAAASTRIENTQVTVDEIYEVTAGDKSSNKDINEAINYMRALEHGKSFLDATGIFSKTLLKDMHYILLSGDVRGSNKNPGQFKSVENYIGKHNAKRNQAEFIPPGPEHTDSLIDNLVDYINSDVDDKKILVKTAIIHSQFETIHPFMDGNGRIGRVLIPLFLYYKGVLPYPLFFLSHTLEQNRFEYYRKLNNTRWEDDFDGWVQFFIRCTLQQTNEYSRLIDSWLELYEEGVKVLKMHHRHHQVEKFMAYVCSNPIFSLRHAEEKTGITYQSCRSYAKTLNDNQIIESDQQKRNKMYYHYEILNLIR</sequence>
<dbReference type="PIRSF" id="PIRSF038925">
    <property type="entry name" value="AMP-prot_trans"/>
    <property type="match status" value="1"/>
</dbReference>
<keyword evidence="1" id="KW-0547">Nucleotide-binding</keyword>
<feature type="binding site" evidence="3">
    <location>
        <begin position="244"/>
        <end position="245"/>
    </location>
    <ligand>
        <name>ATP</name>
        <dbReference type="ChEBI" id="CHEBI:30616"/>
    </ligand>
</feature>
<dbReference type="Pfam" id="PF13784">
    <property type="entry name" value="Fic_N"/>
    <property type="match status" value="1"/>
</dbReference>
<accession>A0A516GHR1</accession>
<feature type="binding site" evidence="1">
    <location>
        <begin position="207"/>
        <end position="213"/>
    </location>
    <ligand>
        <name>ATP</name>
        <dbReference type="ChEBI" id="CHEBI:30616"/>
    </ligand>
</feature>
<evidence type="ECO:0000313" key="5">
    <source>
        <dbReference type="EMBL" id="QDO91061.1"/>
    </source>
</evidence>
<feature type="binding site" evidence="1">
    <location>
        <position position="244"/>
    </location>
    <ligand>
        <name>ATP</name>
        <dbReference type="ChEBI" id="CHEBI:30616"/>
    </ligand>
</feature>
<evidence type="ECO:0000256" key="3">
    <source>
        <dbReference type="PIRSR" id="PIRSR640198-2"/>
    </source>
</evidence>
<dbReference type="PANTHER" id="PTHR13504">
    <property type="entry name" value="FIDO DOMAIN-CONTAINING PROTEIN DDB_G0283145"/>
    <property type="match status" value="1"/>
</dbReference>
<dbReference type="PROSITE" id="PS51459">
    <property type="entry name" value="FIDO"/>
    <property type="match status" value="1"/>
</dbReference>
<dbReference type="RefSeq" id="WP_143333225.1">
    <property type="nucleotide sequence ID" value="NZ_CP041626.1"/>
</dbReference>
<evidence type="ECO:0000256" key="2">
    <source>
        <dbReference type="PIRSR" id="PIRSR640198-1"/>
    </source>
</evidence>
<dbReference type="Pfam" id="PF02661">
    <property type="entry name" value="Fic"/>
    <property type="match status" value="1"/>
</dbReference>
<feature type="binding site" evidence="1">
    <location>
        <position position="67"/>
    </location>
    <ligand>
        <name>ATP</name>
        <dbReference type="ChEBI" id="CHEBI:30616"/>
    </ligand>
</feature>
<evidence type="ECO:0000256" key="1">
    <source>
        <dbReference type="PIRSR" id="PIRSR038925-1"/>
    </source>
</evidence>
<dbReference type="PANTHER" id="PTHR13504:SF38">
    <property type="entry name" value="FIDO DOMAIN-CONTAINING PROTEIN"/>
    <property type="match status" value="1"/>
</dbReference>